<feature type="region of interest" description="Disordered" evidence="1">
    <location>
        <begin position="1"/>
        <end position="41"/>
    </location>
</feature>
<comment type="caution">
    <text evidence="3">The sequence shown here is derived from an EMBL/GenBank/DDBJ whole genome shotgun (WGS) entry which is preliminary data.</text>
</comment>
<dbReference type="EMBL" id="MCFD01000006">
    <property type="protein sequence ID" value="ORX70294.1"/>
    <property type="molecule type" value="Genomic_DNA"/>
</dbReference>
<dbReference type="OrthoDB" id="5584477at2759"/>
<evidence type="ECO:0000259" key="2">
    <source>
        <dbReference type="Pfam" id="PF17667"/>
    </source>
</evidence>
<protein>
    <recommendedName>
        <fullName evidence="2">Fungal-type protein kinase domain-containing protein</fullName>
    </recommendedName>
</protein>
<dbReference type="Gene3D" id="1.10.510.10">
    <property type="entry name" value="Transferase(Phosphotransferase) domain 1"/>
    <property type="match status" value="1"/>
</dbReference>
<keyword evidence="4" id="KW-1185">Reference proteome</keyword>
<dbReference type="SUPFAM" id="SSF56112">
    <property type="entry name" value="Protein kinase-like (PK-like)"/>
    <property type="match status" value="1"/>
</dbReference>
<dbReference type="AlphaFoldDB" id="A0A1Y1WAV3"/>
<name>A0A1Y1WAV3_9FUNG</name>
<organism evidence="3 4">
    <name type="scientific">Linderina pennispora</name>
    <dbReference type="NCBI Taxonomy" id="61395"/>
    <lineage>
        <taxon>Eukaryota</taxon>
        <taxon>Fungi</taxon>
        <taxon>Fungi incertae sedis</taxon>
        <taxon>Zoopagomycota</taxon>
        <taxon>Kickxellomycotina</taxon>
        <taxon>Kickxellomycetes</taxon>
        <taxon>Kickxellales</taxon>
        <taxon>Kickxellaceae</taxon>
        <taxon>Linderina</taxon>
    </lineage>
</organism>
<proteinExistence type="predicted"/>
<dbReference type="PANTHER" id="PTHR38248:SF2">
    <property type="entry name" value="FUNK1 11"/>
    <property type="match status" value="1"/>
</dbReference>
<accession>A0A1Y1WAV3</accession>
<dbReference type="RefSeq" id="XP_040743932.1">
    <property type="nucleotide sequence ID" value="XM_040887526.1"/>
</dbReference>
<evidence type="ECO:0000313" key="4">
    <source>
        <dbReference type="Proteomes" id="UP000193922"/>
    </source>
</evidence>
<feature type="compositionally biased region" description="Low complexity" evidence="1">
    <location>
        <begin position="7"/>
        <end position="34"/>
    </location>
</feature>
<evidence type="ECO:0000313" key="3">
    <source>
        <dbReference type="EMBL" id="ORX70294.1"/>
    </source>
</evidence>
<dbReference type="InterPro" id="IPR040976">
    <property type="entry name" value="Pkinase_fungal"/>
</dbReference>
<reference evidence="3 4" key="1">
    <citation type="submission" date="2016-07" db="EMBL/GenBank/DDBJ databases">
        <title>Pervasive Adenine N6-methylation of Active Genes in Fungi.</title>
        <authorList>
            <consortium name="DOE Joint Genome Institute"/>
            <person name="Mondo S.J."/>
            <person name="Dannebaum R.O."/>
            <person name="Kuo R.C."/>
            <person name="Labutti K."/>
            <person name="Haridas S."/>
            <person name="Kuo A."/>
            <person name="Salamov A."/>
            <person name="Ahrendt S.R."/>
            <person name="Lipzen A."/>
            <person name="Sullivan W."/>
            <person name="Andreopoulos W.B."/>
            <person name="Clum A."/>
            <person name="Lindquist E."/>
            <person name="Daum C."/>
            <person name="Ramamoorthy G.K."/>
            <person name="Gryganskyi A."/>
            <person name="Culley D."/>
            <person name="Magnuson J.K."/>
            <person name="James T.Y."/>
            <person name="O'Malley M.A."/>
            <person name="Stajich J.E."/>
            <person name="Spatafora J.W."/>
            <person name="Visel A."/>
            <person name="Grigoriev I.V."/>
        </authorList>
    </citation>
    <scope>NUCLEOTIDE SEQUENCE [LARGE SCALE GENOMIC DNA]</scope>
    <source>
        <strain evidence="3 4">ATCC 12442</strain>
    </source>
</reference>
<gene>
    <name evidence="3" type="ORF">DL89DRAFT_267509</name>
</gene>
<sequence>MTEDSQHQPSQPDSPQQTLQPSSPQQTPRQSNTQKSFPLDSFVTPTCKRTLASYTYEGISATTLDQSPYFQRRYQNKDAESKKARLTGVLENSPFVQKTTNATVFSNMSMVQSDHTAERDTESMVFAKGRVVENEDSVFEFCRPRSVALRSVASDITAHVSAELENRLSAGPAGGAGGEPIPAASLPNLQQHQPRYATKDPLEEVSNWLRLLKKGKVAETKTYFPIQQFLLFSMREIDGQVEDRQKDRDLGRLLQDYCRILPFKNVDTGPQGKDDQRRVDIGLYAQGVSDDFSFDSVEVQQDIDYSSTFAVIEVKPDSLAASVRQALAQLLLYSRNIYAMQPNRRFIWGITMCGNEVRTCLFSNDVVFSSSAIDITTAAGRRQFVELLVNFSLCEVDQLGYDPTIRWRPEHNCWAIEGPDTAGKSSGTTTVKTYYSDKQLLSSADELFGRHRRCFLVTDEKPTGNGIAPKFILKDAWPEAEEDPAQDKRSEIRFMHHIATELAQSDVEDLVYPKLHAGDRVHIDANGEVFEDNVKNILGSLFSLRKPDGGAIPFRVHTRVIMDNIGKPLKHVESVHELIVVLGDAMRCHSEILKRCSILHRCITDSNILVVREEGKPVRGLLIDFDSALEVGQVRAPVRSEQTGALPYASINRLLASDVEQTELDDWESLVYLICWYATIGICRDKKDRRHPASMRGLAISKWRNGTPKEIGEAKRNNLDTLNSIGGKIIEYFHLVKDIDVLQTLVEDIYMDLFQNANLRKDGTCDGSRYRGSELQINRKMGIKRNPFKERLEKKSEITTALLKTMTEAWKSSRNICIA</sequence>
<dbReference type="Pfam" id="PF17667">
    <property type="entry name" value="Pkinase_fungal"/>
    <property type="match status" value="1"/>
</dbReference>
<feature type="domain" description="Fungal-type protein kinase" evidence="2">
    <location>
        <begin position="299"/>
        <end position="677"/>
    </location>
</feature>
<evidence type="ECO:0000256" key="1">
    <source>
        <dbReference type="SAM" id="MobiDB-lite"/>
    </source>
</evidence>
<dbReference type="InterPro" id="IPR011009">
    <property type="entry name" value="Kinase-like_dom_sf"/>
</dbReference>
<dbReference type="PANTHER" id="PTHR38248">
    <property type="entry name" value="FUNK1 6"/>
    <property type="match status" value="1"/>
</dbReference>
<dbReference type="GeneID" id="63804174"/>
<dbReference type="Proteomes" id="UP000193922">
    <property type="component" value="Unassembled WGS sequence"/>
</dbReference>